<keyword evidence="3" id="KW-1185">Reference proteome</keyword>
<evidence type="ECO:0000259" key="1">
    <source>
        <dbReference type="Pfam" id="PF03446"/>
    </source>
</evidence>
<dbReference type="InterPro" id="IPR032710">
    <property type="entry name" value="NTF2-like_dom_sf"/>
</dbReference>
<accession>A0A5B1M2R0</accession>
<dbReference type="GO" id="GO:0050661">
    <property type="term" value="F:NADP binding"/>
    <property type="evidence" value="ECO:0007669"/>
    <property type="project" value="InterPro"/>
</dbReference>
<dbReference type="InterPro" id="IPR006115">
    <property type="entry name" value="6PGDH_NADP-bd"/>
</dbReference>
<proteinExistence type="predicted"/>
<organism evidence="2 3">
    <name type="scientific">Nocardioides antri</name>
    <dbReference type="NCBI Taxonomy" id="2607659"/>
    <lineage>
        <taxon>Bacteria</taxon>
        <taxon>Bacillati</taxon>
        <taxon>Actinomycetota</taxon>
        <taxon>Actinomycetes</taxon>
        <taxon>Propionibacteriales</taxon>
        <taxon>Nocardioidaceae</taxon>
        <taxon>Nocardioides</taxon>
    </lineage>
</organism>
<evidence type="ECO:0000313" key="2">
    <source>
        <dbReference type="EMBL" id="KAA1426439.1"/>
    </source>
</evidence>
<dbReference type="Pfam" id="PF12893">
    <property type="entry name" value="Lumazine_bd_2"/>
    <property type="match status" value="1"/>
</dbReference>
<sequence length="413" mass="41650">MGAVTTSAASAAPSVAVLGLGRMGAATARRLHGRGHPVVTWSRSGRTLDEIPGVAEAPAAVAAADVVVLCLFDGPACAAVVGAVRDGLADRTVVNTSTVGVSDAVALAADVAATGAGYVHAPVLGSVPAVLGGDLTVLLGADREYDAAVTAVLEALGDVVPCGGVADAAAAKLLANGVLASGLLGLRDSRVHAAQLGIGAGRALAVLERTLLGRLVTSKRAALEKGDFSDADFTVGALAKDLALLAAGAPAAGRLRDEVAAALAGGAVGPDDDIIALCVTRPDADTGPHGLTIAPEVVAPAEVFAPLAAYVAGHATGDAAHHRRAFLPTAHVEGVREGAFVSWSLEEYCALFPGRPADDEDQRRRRIDRVEVAGAVATAAMTLRHGPAVFTDLFLLVRVGDEWRIANKVYDRA</sequence>
<protein>
    <submittedName>
        <fullName evidence="2">6-phosphogluconate dehydrogenase</fullName>
    </submittedName>
</protein>
<dbReference type="EMBL" id="VUJW01000008">
    <property type="protein sequence ID" value="KAA1426439.1"/>
    <property type="molecule type" value="Genomic_DNA"/>
</dbReference>
<dbReference type="Pfam" id="PF03446">
    <property type="entry name" value="NAD_binding_2"/>
    <property type="match status" value="1"/>
</dbReference>
<dbReference type="Gene3D" id="3.10.450.50">
    <property type="match status" value="1"/>
</dbReference>
<dbReference type="SUPFAM" id="SSF48179">
    <property type="entry name" value="6-phosphogluconate dehydrogenase C-terminal domain-like"/>
    <property type="match status" value="1"/>
</dbReference>
<dbReference type="AlphaFoldDB" id="A0A5B1M2R0"/>
<comment type="caution">
    <text evidence="2">The sequence shown here is derived from an EMBL/GenBank/DDBJ whole genome shotgun (WGS) entry which is preliminary data.</text>
</comment>
<gene>
    <name evidence="2" type="ORF">F0U47_13610</name>
</gene>
<name>A0A5B1M2R0_9ACTN</name>
<reference evidence="2 3" key="1">
    <citation type="submission" date="2019-09" db="EMBL/GenBank/DDBJ databases">
        <title>Nocardioides panacisoli sp. nov., isolated from the soil of a ginseng field.</title>
        <authorList>
            <person name="Cho C."/>
        </authorList>
    </citation>
    <scope>NUCLEOTIDE SEQUENCE [LARGE SCALE GENOMIC DNA]</scope>
    <source>
        <strain evidence="2 3">BN140041</strain>
    </source>
</reference>
<dbReference type="SUPFAM" id="SSF54427">
    <property type="entry name" value="NTF2-like"/>
    <property type="match status" value="1"/>
</dbReference>
<dbReference type="InterPro" id="IPR036291">
    <property type="entry name" value="NAD(P)-bd_dom_sf"/>
</dbReference>
<dbReference type="Proteomes" id="UP000324351">
    <property type="component" value="Unassembled WGS sequence"/>
</dbReference>
<reference evidence="2 3" key="2">
    <citation type="submission" date="2019-09" db="EMBL/GenBank/DDBJ databases">
        <authorList>
            <person name="Jin C."/>
        </authorList>
    </citation>
    <scope>NUCLEOTIDE SEQUENCE [LARGE SCALE GENOMIC DNA]</scope>
    <source>
        <strain evidence="2 3">BN140041</strain>
    </source>
</reference>
<dbReference type="InterPro" id="IPR051265">
    <property type="entry name" value="HIBADH-related_NP60_sf"/>
</dbReference>
<dbReference type="PANTHER" id="PTHR43580:SF2">
    <property type="entry name" value="CYTOKINE-LIKE NUCLEAR FACTOR N-PAC"/>
    <property type="match status" value="1"/>
</dbReference>
<dbReference type="InterPro" id="IPR039437">
    <property type="entry name" value="FrzH/put_lumazine-bd"/>
</dbReference>
<feature type="domain" description="6-phosphogluconate dehydrogenase NADP-binding" evidence="1">
    <location>
        <begin position="15"/>
        <end position="162"/>
    </location>
</feature>
<dbReference type="InterPro" id="IPR008927">
    <property type="entry name" value="6-PGluconate_DH-like_C_sf"/>
</dbReference>
<dbReference type="PANTHER" id="PTHR43580">
    <property type="entry name" value="OXIDOREDUCTASE GLYR1-RELATED"/>
    <property type="match status" value="1"/>
</dbReference>
<evidence type="ECO:0000313" key="3">
    <source>
        <dbReference type="Proteomes" id="UP000324351"/>
    </source>
</evidence>
<dbReference type="SUPFAM" id="SSF51735">
    <property type="entry name" value="NAD(P)-binding Rossmann-fold domains"/>
    <property type="match status" value="1"/>
</dbReference>
<dbReference type="Gene3D" id="3.40.50.720">
    <property type="entry name" value="NAD(P)-binding Rossmann-like Domain"/>
    <property type="match status" value="1"/>
</dbReference>